<evidence type="ECO:0000313" key="3">
    <source>
        <dbReference type="Proteomes" id="UP000059680"/>
    </source>
</evidence>
<dbReference type="EMBL" id="AP014957">
    <property type="protein sequence ID" value="BAS75816.1"/>
    <property type="molecule type" value="Genomic_DNA"/>
</dbReference>
<protein>
    <submittedName>
        <fullName evidence="2">Os01g0908950 protein</fullName>
    </submittedName>
</protein>
<accession>Q5N6Z5</accession>
<gene>
    <name evidence="2" type="ordered locus">Os01g0908950</name>
    <name evidence="2" type="ORF">OSNPB_010908950</name>
</gene>
<reference evidence="2 3" key="3">
    <citation type="journal article" date="2013" name="Rice">
        <title>Improvement of the Oryza sativa Nipponbare reference genome using next generation sequence and optical map data.</title>
        <authorList>
            <person name="Kawahara Y."/>
            <person name="de la Bastide M."/>
            <person name="Hamilton J.P."/>
            <person name="Kanamori H."/>
            <person name="McCombie W.R."/>
            <person name="Ouyang S."/>
            <person name="Schwartz D.C."/>
            <person name="Tanaka T."/>
            <person name="Wu J."/>
            <person name="Zhou S."/>
            <person name="Childs K.L."/>
            <person name="Davidson R.M."/>
            <person name="Lin H."/>
            <person name="Quesada-Ocampo L."/>
            <person name="Vaillancourt B."/>
            <person name="Sakai H."/>
            <person name="Lee S.S."/>
            <person name="Kim J."/>
            <person name="Numa H."/>
            <person name="Itoh T."/>
            <person name="Buell C.R."/>
            <person name="Matsumoto T."/>
        </authorList>
    </citation>
    <scope>NUCLEOTIDE SEQUENCE [LARGE SCALE GENOMIC DNA]</scope>
    <source>
        <strain evidence="3">cv. Nipponbare</strain>
    </source>
</reference>
<dbReference type="PaxDb" id="39947-Q5N6Z5"/>
<reference evidence="2 3" key="2">
    <citation type="journal article" date="2013" name="Plant Cell Physiol.">
        <title>Rice Annotation Project Database (RAP-DB): an integrative and interactive database for rice genomics.</title>
        <authorList>
            <person name="Sakai H."/>
            <person name="Lee S.S."/>
            <person name="Tanaka T."/>
            <person name="Numa H."/>
            <person name="Kim J."/>
            <person name="Kawahara Y."/>
            <person name="Wakimoto H."/>
            <person name="Yang C.C."/>
            <person name="Iwamoto M."/>
            <person name="Abe T."/>
            <person name="Yamada Y."/>
            <person name="Muto A."/>
            <person name="Inokuchi H."/>
            <person name="Ikemura T."/>
            <person name="Matsumoto T."/>
            <person name="Sasaki T."/>
            <person name="Itoh T."/>
        </authorList>
    </citation>
    <scope>NUCLEOTIDE SEQUENCE [LARGE SCALE GENOMIC DNA]</scope>
    <source>
        <strain evidence="3">cv. Nipponbare</strain>
    </source>
</reference>
<evidence type="ECO:0000256" key="1">
    <source>
        <dbReference type="SAM" id="MobiDB-lite"/>
    </source>
</evidence>
<organism evidence="2 3">
    <name type="scientific">Oryza sativa subsp. japonica</name>
    <name type="common">Rice</name>
    <dbReference type="NCBI Taxonomy" id="39947"/>
    <lineage>
        <taxon>Eukaryota</taxon>
        <taxon>Viridiplantae</taxon>
        <taxon>Streptophyta</taxon>
        <taxon>Embryophyta</taxon>
        <taxon>Tracheophyta</taxon>
        <taxon>Spermatophyta</taxon>
        <taxon>Magnoliopsida</taxon>
        <taxon>Liliopsida</taxon>
        <taxon>Poales</taxon>
        <taxon>Poaceae</taxon>
        <taxon>BOP clade</taxon>
        <taxon>Oryzoideae</taxon>
        <taxon>Oryzeae</taxon>
        <taxon>Oryzinae</taxon>
        <taxon>Oryza</taxon>
        <taxon>Oryza sativa</taxon>
    </lineage>
</organism>
<keyword evidence="3" id="KW-1185">Reference proteome</keyword>
<proteinExistence type="predicted"/>
<sequence length="120" mass="12474">MGNRPLAPHAGGGGEPRHQDECFRHGVAPRDEAVAEARAAATAVLCAFVAEKGGGGGGEEEAASRRGATARSRAGRTAAGREDAGSGASRRTASQDYHHPEDNRAHRRRTRATATAQHGR</sequence>
<feature type="region of interest" description="Disordered" evidence="1">
    <location>
        <begin position="1"/>
        <end position="25"/>
    </location>
</feature>
<dbReference type="Proteomes" id="UP000059680">
    <property type="component" value="Chromosome 1"/>
</dbReference>
<dbReference type="InParanoid" id="Q5N6Z5"/>
<reference evidence="3" key="1">
    <citation type="journal article" date="2005" name="Nature">
        <title>The map-based sequence of the rice genome.</title>
        <authorList>
            <consortium name="International rice genome sequencing project (IRGSP)"/>
            <person name="Matsumoto T."/>
            <person name="Wu J."/>
            <person name="Kanamori H."/>
            <person name="Katayose Y."/>
            <person name="Fujisawa M."/>
            <person name="Namiki N."/>
            <person name="Mizuno H."/>
            <person name="Yamamoto K."/>
            <person name="Antonio B.A."/>
            <person name="Baba T."/>
            <person name="Sakata K."/>
            <person name="Nagamura Y."/>
            <person name="Aoki H."/>
            <person name="Arikawa K."/>
            <person name="Arita K."/>
            <person name="Bito T."/>
            <person name="Chiden Y."/>
            <person name="Fujitsuka N."/>
            <person name="Fukunaka R."/>
            <person name="Hamada M."/>
            <person name="Harada C."/>
            <person name="Hayashi A."/>
            <person name="Hijishita S."/>
            <person name="Honda M."/>
            <person name="Hosokawa S."/>
            <person name="Ichikawa Y."/>
            <person name="Idonuma A."/>
            <person name="Iijima M."/>
            <person name="Ikeda M."/>
            <person name="Ikeno M."/>
            <person name="Ito K."/>
            <person name="Ito S."/>
            <person name="Ito T."/>
            <person name="Ito Y."/>
            <person name="Ito Y."/>
            <person name="Iwabuchi A."/>
            <person name="Kamiya K."/>
            <person name="Karasawa W."/>
            <person name="Kurita K."/>
            <person name="Katagiri S."/>
            <person name="Kikuta A."/>
            <person name="Kobayashi H."/>
            <person name="Kobayashi N."/>
            <person name="Machita K."/>
            <person name="Maehara T."/>
            <person name="Masukawa M."/>
            <person name="Mizubayashi T."/>
            <person name="Mukai Y."/>
            <person name="Nagasaki H."/>
            <person name="Nagata Y."/>
            <person name="Naito S."/>
            <person name="Nakashima M."/>
            <person name="Nakama Y."/>
            <person name="Nakamichi Y."/>
            <person name="Nakamura M."/>
            <person name="Meguro A."/>
            <person name="Negishi M."/>
            <person name="Ohta I."/>
            <person name="Ohta T."/>
            <person name="Okamoto M."/>
            <person name="Ono N."/>
            <person name="Saji S."/>
            <person name="Sakaguchi M."/>
            <person name="Sakai K."/>
            <person name="Shibata M."/>
            <person name="Shimokawa T."/>
            <person name="Song J."/>
            <person name="Takazaki Y."/>
            <person name="Terasawa K."/>
            <person name="Tsugane M."/>
            <person name="Tsuji K."/>
            <person name="Ueda S."/>
            <person name="Waki K."/>
            <person name="Yamagata H."/>
            <person name="Yamamoto M."/>
            <person name="Yamamoto S."/>
            <person name="Yamane H."/>
            <person name="Yoshiki S."/>
            <person name="Yoshihara R."/>
            <person name="Yukawa K."/>
            <person name="Zhong H."/>
            <person name="Yano M."/>
            <person name="Yuan Q."/>
            <person name="Ouyang S."/>
            <person name="Liu J."/>
            <person name="Jones K.M."/>
            <person name="Gansberger K."/>
            <person name="Moffat K."/>
            <person name="Hill J."/>
            <person name="Bera J."/>
            <person name="Fadrosh D."/>
            <person name="Jin S."/>
            <person name="Johri S."/>
            <person name="Kim M."/>
            <person name="Overton L."/>
            <person name="Reardon M."/>
            <person name="Tsitrin T."/>
            <person name="Vuong H."/>
            <person name="Weaver B."/>
            <person name="Ciecko A."/>
            <person name="Tallon L."/>
            <person name="Jackson J."/>
            <person name="Pai G."/>
            <person name="Aken S.V."/>
            <person name="Utterback T."/>
            <person name="Reidmuller S."/>
            <person name="Feldblyum T."/>
            <person name="Hsiao J."/>
            <person name="Zismann V."/>
            <person name="Iobst S."/>
            <person name="de Vazeille A.R."/>
            <person name="Buell C.R."/>
            <person name="Ying K."/>
            <person name="Li Y."/>
            <person name="Lu T."/>
            <person name="Huang Y."/>
            <person name="Zhao Q."/>
            <person name="Feng Q."/>
            <person name="Zhang L."/>
            <person name="Zhu J."/>
            <person name="Weng Q."/>
            <person name="Mu J."/>
            <person name="Lu Y."/>
            <person name="Fan D."/>
            <person name="Liu Y."/>
            <person name="Guan J."/>
            <person name="Zhang Y."/>
            <person name="Yu S."/>
            <person name="Liu X."/>
            <person name="Zhang Y."/>
            <person name="Hong G."/>
            <person name="Han B."/>
            <person name="Choisne N."/>
            <person name="Demange N."/>
            <person name="Orjeda G."/>
            <person name="Samain S."/>
            <person name="Cattolico L."/>
            <person name="Pelletier E."/>
            <person name="Couloux A."/>
            <person name="Segurens B."/>
            <person name="Wincker P."/>
            <person name="D'Hont A."/>
            <person name="Scarpelli C."/>
            <person name="Weissenbach J."/>
            <person name="Salanoubat M."/>
            <person name="Quetier F."/>
            <person name="Yu Y."/>
            <person name="Kim H.R."/>
            <person name="Rambo T."/>
            <person name="Currie J."/>
            <person name="Collura K."/>
            <person name="Luo M."/>
            <person name="Yang T."/>
            <person name="Ammiraju J.S.S."/>
            <person name="Engler F."/>
            <person name="Soderlund C."/>
            <person name="Wing R.A."/>
            <person name="Palmer L.E."/>
            <person name="de la Bastide M."/>
            <person name="Spiegel L."/>
            <person name="Nascimento L."/>
            <person name="Zutavern T."/>
            <person name="O'Shaughnessy A."/>
            <person name="Dike S."/>
            <person name="Dedhia N."/>
            <person name="Preston R."/>
            <person name="Balija V."/>
            <person name="McCombie W.R."/>
            <person name="Chow T."/>
            <person name="Chen H."/>
            <person name="Chung M."/>
            <person name="Chen C."/>
            <person name="Shaw J."/>
            <person name="Wu H."/>
            <person name="Hsiao K."/>
            <person name="Chao Y."/>
            <person name="Chu M."/>
            <person name="Cheng C."/>
            <person name="Hour A."/>
            <person name="Lee P."/>
            <person name="Lin S."/>
            <person name="Lin Y."/>
            <person name="Liou J."/>
            <person name="Liu S."/>
            <person name="Hsing Y."/>
            <person name="Raghuvanshi S."/>
            <person name="Mohanty A."/>
            <person name="Bharti A.K."/>
            <person name="Gaur A."/>
            <person name="Gupta V."/>
            <person name="Kumar D."/>
            <person name="Ravi V."/>
            <person name="Vij S."/>
            <person name="Kapur A."/>
            <person name="Khurana P."/>
            <person name="Khurana P."/>
            <person name="Khurana J.P."/>
            <person name="Tyagi A.K."/>
            <person name="Gaikwad K."/>
            <person name="Singh A."/>
            <person name="Dalal V."/>
            <person name="Srivastava S."/>
            <person name="Dixit A."/>
            <person name="Pal A.K."/>
            <person name="Ghazi I.A."/>
            <person name="Yadav M."/>
            <person name="Pandit A."/>
            <person name="Bhargava A."/>
            <person name="Sureshbabu K."/>
            <person name="Batra K."/>
            <person name="Sharma T.R."/>
            <person name="Mohapatra T."/>
            <person name="Singh N.K."/>
            <person name="Messing J."/>
            <person name="Nelson A.B."/>
            <person name="Fuks G."/>
            <person name="Kavchok S."/>
            <person name="Keizer G."/>
            <person name="Linton E."/>
            <person name="Llaca V."/>
            <person name="Song R."/>
            <person name="Tanyolac B."/>
            <person name="Young S."/>
            <person name="Ho-Il K."/>
            <person name="Hahn J.H."/>
            <person name="Sangsakoo G."/>
            <person name="Vanavichit A."/>
            <person name="de Mattos Luiz.A.T."/>
            <person name="Zimmer P.D."/>
            <person name="Malone G."/>
            <person name="Dellagostin O."/>
            <person name="de Oliveira A.C."/>
            <person name="Bevan M."/>
            <person name="Bancroft I."/>
            <person name="Minx P."/>
            <person name="Cordum H."/>
            <person name="Wilson R."/>
            <person name="Cheng Z."/>
            <person name="Jin W."/>
            <person name="Jiang J."/>
            <person name="Leong S.A."/>
            <person name="Iwama H."/>
            <person name="Gojobori T."/>
            <person name="Itoh T."/>
            <person name="Niimura Y."/>
            <person name="Fujii Y."/>
            <person name="Habara T."/>
            <person name="Sakai H."/>
            <person name="Sato Y."/>
            <person name="Wilson G."/>
            <person name="Kumar K."/>
            <person name="McCouch S."/>
            <person name="Juretic N."/>
            <person name="Hoen D."/>
            <person name="Wright S."/>
            <person name="Bruskiewich R."/>
            <person name="Bureau T."/>
            <person name="Miyao A."/>
            <person name="Hirochika H."/>
            <person name="Nishikawa T."/>
            <person name="Kadowaki K."/>
            <person name="Sugiura M."/>
            <person name="Burr B."/>
            <person name="Sasaki T."/>
        </authorList>
    </citation>
    <scope>NUCLEOTIDE SEQUENCE [LARGE SCALE GENOMIC DNA]</scope>
    <source>
        <strain evidence="3">cv. Nipponbare</strain>
    </source>
</reference>
<feature type="region of interest" description="Disordered" evidence="1">
    <location>
        <begin position="51"/>
        <end position="120"/>
    </location>
</feature>
<dbReference type="AlphaFoldDB" id="Q5N6Z5"/>
<feature type="compositionally biased region" description="Low complexity" evidence="1">
    <location>
        <begin position="65"/>
        <end position="78"/>
    </location>
</feature>
<name>Q5N6Z5_ORYSJ</name>
<evidence type="ECO:0000313" key="2">
    <source>
        <dbReference type="EMBL" id="BAS75816.1"/>
    </source>
</evidence>
<feature type="compositionally biased region" description="Basic and acidic residues" evidence="1">
    <location>
        <begin position="15"/>
        <end position="25"/>
    </location>
</feature>